<reference evidence="7" key="1">
    <citation type="submission" date="2022-03" db="EMBL/GenBank/DDBJ databases">
        <authorList>
            <person name="Sayadi A."/>
        </authorList>
    </citation>
    <scope>NUCLEOTIDE SEQUENCE</scope>
</reference>
<keyword evidence="2 5" id="KW-0863">Zinc-finger</keyword>
<dbReference type="InterPro" id="IPR052224">
    <property type="entry name" value="THAP_domain_protein"/>
</dbReference>
<protein>
    <recommendedName>
        <fullName evidence="6">THAP-type domain-containing protein</fullName>
    </recommendedName>
</protein>
<dbReference type="PANTHER" id="PTHR46927">
    <property type="entry name" value="AGAP005574-PA"/>
    <property type="match status" value="1"/>
</dbReference>
<evidence type="ECO:0000256" key="2">
    <source>
        <dbReference type="ARBA" id="ARBA00022771"/>
    </source>
</evidence>
<organism evidence="7 8">
    <name type="scientific">Acanthoscelides obtectus</name>
    <name type="common">Bean weevil</name>
    <name type="synonym">Bruchus obtectus</name>
    <dbReference type="NCBI Taxonomy" id="200917"/>
    <lineage>
        <taxon>Eukaryota</taxon>
        <taxon>Metazoa</taxon>
        <taxon>Ecdysozoa</taxon>
        <taxon>Arthropoda</taxon>
        <taxon>Hexapoda</taxon>
        <taxon>Insecta</taxon>
        <taxon>Pterygota</taxon>
        <taxon>Neoptera</taxon>
        <taxon>Endopterygota</taxon>
        <taxon>Coleoptera</taxon>
        <taxon>Polyphaga</taxon>
        <taxon>Cucujiformia</taxon>
        <taxon>Chrysomeloidea</taxon>
        <taxon>Chrysomelidae</taxon>
        <taxon>Bruchinae</taxon>
        <taxon>Bruchini</taxon>
        <taxon>Acanthoscelides</taxon>
    </lineage>
</organism>
<keyword evidence="8" id="KW-1185">Reference proteome</keyword>
<dbReference type="SUPFAM" id="SSF57716">
    <property type="entry name" value="Glucocorticoid receptor-like (DNA-binding domain)"/>
    <property type="match status" value="1"/>
</dbReference>
<keyword evidence="3" id="KW-0862">Zinc</keyword>
<dbReference type="InterPro" id="IPR006612">
    <property type="entry name" value="THAP_Znf"/>
</dbReference>
<evidence type="ECO:0000259" key="6">
    <source>
        <dbReference type="PROSITE" id="PS50950"/>
    </source>
</evidence>
<name>A0A9P0LL38_ACAOB</name>
<dbReference type="PROSITE" id="PS50950">
    <property type="entry name" value="ZF_THAP"/>
    <property type="match status" value="1"/>
</dbReference>
<proteinExistence type="predicted"/>
<keyword evidence="1" id="KW-0479">Metal-binding</keyword>
<evidence type="ECO:0000256" key="3">
    <source>
        <dbReference type="ARBA" id="ARBA00022833"/>
    </source>
</evidence>
<dbReference type="GO" id="GO:0008270">
    <property type="term" value="F:zinc ion binding"/>
    <property type="evidence" value="ECO:0007669"/>
    <property type="project" value="UniProtKB-KW"/>
</dbReference>
<dbReference type="Pfam" id="PF05485">
    <property type="entry name" value="THAP"/>
    <property type="match status" value="1"/>
</dbReference>
<dbReference type="PANTHER" id="PTHR46927:SF3">
    <property type="entry name" value="THAP-TYPE DOMAIN-CONTAINING PROTEIN"/>
    <property type="match status" value="1"/>
</dbReference>
<dbReference type="GO" id="GO:0003677">
    <property type="term" value="F:DNA binding"/>
    <property type="evidence" value="ECO:0007669"/>
    <property type="project" value="UniProtKB-UniRule"/>
</dbReference>
<dbReference type="AlphaFoldDB" id="A0A9P0LL38"/>
<accession>A0A9P0LL38</accession>
<evidence type="ECO:0000256" key="4">
    <source>
        <dbReference type="ARBA" id="ARBA00023125"/>
    </source>
</evidence>
<evidence type="ECO:0000256" key="1">
    <source>
        <dbReference type="ARBA" id="ARBA00022723"/>
    </source>
</evidence>
<dbReference type="Proteomes" id="UP001152888">
    <property type="component" value="Unassembled WGS sequence"/>
</dbReference>
<comment type="caution">
    <text evidence="7">The sequence shown here is derived from an EMBL/GenBank/DDBJ whole genome shotgun (WGS) entry which is preliminary data.</text>
</comment>
<feature type="domain" description="THAP-type" evidence="6">
    <location>
        <begin position="39"/>
        <end position="120"/>
    </location>
</feature>
<gene>
    <name evidence="7" type="ORF">ACAOBT_LOCUS23815</name>
</gene>
<evidence type="ECO:0000313" key="8">
    <source>
        <dbReference type="Proteomes" id="UP001152888"/>
    </source>
</evidence>
<dbReference type="EMBL" id="CAKOFQ010007293">
    <property type="protein sequence ID" value="CAH1997535.1"/>
    <property type="molecule type" value="Genomic_DNA"/>
</dbReference>
<sequence length="120" mass="13963">MWQPCQLTSHSEPHLSMLCKRKIIDVLNLYLCLAIVFKMPYKCCVPNCVGNYGKGPKVHVFSFPLNENCRKKCLNAIPRSDLVVTKYIRVCNLHFAEDSIIWESTFHDEKTGHIRQKKPR</sequence>
<dbReference type="OrthoDB" id="6764673at2759"/>
<evidence type="ECO:0000313" key="7">
    <source>
        <dbReference type="EMBL" id="CAH1997535.1"/>
    </source>
</evidence>
<keyword evidence="4 5" id="KW-0238">DNA-binding</keyword>
<evidence type="ECO:0000256" key="5">
    <source>
        <dbReference type="PROSITE-ProRule" id="PRU00309"/>
    </source>
</evidence>